<comment type="caution">
    <text evidence="1">The sequence shown here is derived from an EMBL/GenBank/DDBJ whole genome shotgun (WGS) entry which is preliminary data.</text>
</comment>
<dbReference type="SUPFAM" id="SSF111331">
    <property type="entry name" value="NAD kinase/diacylglycerol kinase-like"/>
    <property type="match status" value="1"/>
</dbReference>
<dbReference type="AlphaFoldDB" id="A0A645GK58"/>
<dbReference type="GO" id="GO:0019674">
    <property type="term" value="P:NAD+ metabolic process"/>
    <property type="evidence" value="ECO:0007669"/>
    <property type="project" value="InterPro"/>
</dbReference>
<proteinExistence type="predicted"/>
<dbReference type="EC" id="2.7.1.23" evidence="1"/>
<keyword evidence="1" id="KW-0418">Kinase</keyword>
<dbReference type="EMBL" id="VSSQ01077203">
    <property type="protein sequence ID" value="MPN27351.1"/>
    <property type="molecule type" value="Genomic_DNA"/>
</dbReference>
<protein>
    <submittedName>
        <fullName evidence="1">NAD kinase</fullName>
        <ecNumber evidence="1">2.7.1.23</ecNumber>
    </submittedName>
</protein>
<evidence type="ECO:0000313" key="1">
    <source>
        <dbReference type="EMBL" id="MPN27351.1"/>
    </source>
</evidence>
<dbReference type="InterPro" id="IPR016064">
    <property type="entry name" value="NAD/diacylglycerol_kinase_sf"/>
</dbReference>
<sequence>MGAIVAPNVEIMQITEIAGIHNNKYSSLYNSLIVSKDSTIKIIPKETENVILGIDYLCLEFKNFRQINISLSDKKVNFVRYRKYSFYERLHQSFIV</sequence>
<accession>A0A645GK58</accession>
<organism evidence="1">
    <name type="scientific">bioreactor metagenome</name>
    <dbReference type="NCBI Taxonomy" id="1076179"/>
    <lineage>
        <taxon>unclassified sequences</taxon>
        <taxon>metagenomes</taxon>
        <taxon>ecological metagenomes</taxon>
    </lineage>
</organism>
<gene>
    <name evidence="1" type="primary">nadK_40</name>
    <name evidence="1" type="ORF">SDC9_174782</name>
</gene>
<dbReference type="GO" id="GO:0003951">
    <property type="term" value="F:NAD+ kinase activity"/>
    <property type="evidence" value="ECO:0007669"/>
    <property type="project" value="UniProtKB-EC"/>
</dbReference>
<dbReference type="InterPro" id="IPR017437">
    <property type="entry name" value="ATP-NAD_kinase_PpnK-typ_C"/>
</dbReference>
<reference evidence="1" key="1">
    <citation type="submission" date="2019-08" db="EMBL/GenBank/DDBJ databases">
        <authorList>
            <person name="Kucharzyk K."/>
            <person name="Murdoch R.W."/>
            <person name="Higgins S."/>
            <person name="Loffler F."/>
        </authorList>
    </citation>
    <scope>NUCLEOTIDE SEQUENCE</scope>
</reference>
<keyword evidence="1" id="KW-0808">Transferase</keyword>
<dbReference type="Gene3D" id="2.60.200.30">
    <property type="entry name" value="Probable inorganic polyphosphate/atp-NAD kinase, domain 2"/>
    <property type="match status" value="1"/>
</dbReference>
<name>A0A645GK58_9ZZZZ</name>